<keyword evidence="10" id="KW-1185">Reference proteome</keyword>
<dbReference type="GO" id="GO:0033554">
    <property type="term" value="P:cellular response to stress"/>
    <property type="evidence" value="ECO:0007669"/>
    <property type="project" value="TreeGrafter"/>
</dbReference>
<keyword evidence="3 6" id="KW-0560">Oxidoreductase</keyword>
<evidence type="ECO:0000256" key="7">
    <source>
        <dbReference type="PIRSR" id="PIRSR000239-1"/>
    </source>
</evidence>
<reference evidence="9" key="1">
    <citation type="submission" date="2013-10" db="EMBL/GenBank/DDBJ databases">
        <title>Genomic analysis of the causative agents of coccidiosis in chickens.</title>
        <authorList>
            <person name="Reid A.J."/>
            <person name="Blake D."/>
            <person name="Billington K."/>
            <person name="Browne H."/>
            <person name="Dunn M."/>
            <person name="Hung S."/>
            <person name="Kawahara F."/>
            <person name="Miranda-Saavedra D."/>
            <person name="Mourier T."/>
            <person name="Nagra H."/>
            <person name="Otto T.D."/>
            <person name="Rawlings N."/>
            <person name="Sanchez A."/>
            <person name="Sanders M."/>
            <person name="Subramaniam C."/>
            <person name="Tay Y."/>
            <person name="Dear P."/>
            <person name="Doerig C."/>
            <person name="Gruber A."/>
            <person name="Parkinson J."/>
            <person name="Shirley M."/>
            <person name="Wan K.L."/>
            <person name="Berriman M."/>
            <person name="Tomley F."/>
            <person name="Pain A."/>
        </authorList>
    </citation>
    <scope>NUCLEOTIDE SEQUENCE [LARGE SCALE GENOMIC DNA]</scope>
    <source>
        <strain evidence="9">Houghton</strain>
    </source>
</reference>
<dbReference type="FunFam" id="3.40.30.10:FF:000002">
    <property type="entry name" value="Alkyl hydroperoxide reductase C"/>
    <property type="match status" value="1"/>
</dbReference>
<dbReference type="InterPro" id="IPR013766">
    <property type="entry name" value="Thioredoxin_domain"/>
</dbReference>
<dbReference type="Pfam" id="PF00578">
    <property type="entry name" value="AhpC-TSA"/>
    <property type="match status" value="1"/>
</dbReference>
<dbReference type="GO" id="GO:0008379">
    <property type="term" value="F:thioredoxin peroxidase activity"/>
    <property type="evidence" value="ECO:0007669"/>
    <property type="project" value="TreeGrafter"/>
</dbReference>
<evidence type="ECO:0000313" key="10">
    <source>
        <dbReference type="Proteomes" id="UP000030750"/>
    </source>
</evidence>
<dbReference type="Proteomes" id="UP000030750">
    <property type="component" value="Unassembled WGS sequence"/>
</dbReference>
<accession>U6LLQ4</accession>
<evidence type="ECO:0000259" key="8">
    <source>
        <dbReference type="PROSITE" id="PS51352"/>
    </source>
</evidence>
<keyword evidence="2" id="KW-0963">Cytoplasm</keyword>
<dbReference type="PANTHER" id="PTHR10681">
    <property type="entry name" value="THIOREDOXIN PEROXIDASE"/>
    <property type="match status" value="1"/>
</dbReference>
<dbReference type="AlphaFoldDB" id="U6LLQ4"/>
<evidence type="ECO:0000313" key="9">
    <source>
        <dbReference type="EMBL" id="CDJ51287.1"/>
    </source>
</evidence>
<evidence type="ECO:0000256" key="1">
    <source>
        <dbReference type="ARBA" id="ARBA00004496"/>
    </source>
</evidence>
<protein>
    <submittedName>
        <fullName evidence="9">Peroxiredoxin, putative</fullName>
    </submittedName>
</protein>
<dbReference type="GO" id="GO:0006979">
    <property type="term" value="P:response to oxidative stress"/>
    <property type="evidence" value="ECO:0007669"/>
    <property type="project" value="TreeGrafter"/>
</dbReference>
<dbReference type="PANTHER" id="PTHR10681:SF164">
    <property type="entry name" value="THIOREDOXIN PEROXIDASE 1"/>
    <property type="match status" value="1"/>
</dbReference>
<feature type="active site" description="Cysteine sulfenic acid (-SOH) intermediate; for peroxidase activity" evidence="7">
    <location>
        <position position="50"/>
    </location>
</feature>
<gene>
    <name evidence="9" type="ORF">EBH_0040770</name>
</gene>
<dbReference type="PROSITE" id="PS51352">
    <property type="entry name" value="THIOREDOXIN_2"/>
    <property type="match status" value="1"/>
</dbReference>
<comment type="similarity">
    <text evidence="6">Belongs to the peroxiredoxin family.</text>
</comment>
<dbReference type="GO" id="GO:0042744">
    <property type="term" value="P:hydrogen peroxide catabolic process"/>
    <property type="evidence" value="ECO:0007669"/>
    <property type="project" value="TreeGrafter"/>
</dbReference>
<keyword evidence="6" id="KW-0049">Antioxidant</keyword>
<dbReference type="PIRSF" id="PIRSF000239">
    <property type="entry name" value="AHPC"/>
    <property type="match status" value="1"/>
</dbReference>
<name>U6LLQ4_9EIME</name>
<evidence type="ECO:0000256" key="6">
    <source>
        <dbReference type="PIRNR" id="PIRNR000239"/>
    </source>
</evidence>
<dbReference type="VEuPathDB" id="ToxoDB:EBH_0040770"/>
<keyword evidence="4" id="KW-1015">Disulfide bond</keyword>
<comment type="function">
    <text evidence="6">Thiol-specific peroxidase that catalyzes the reduction of hydrogen peroxide and organic hydroperoxides to water and alcohols, respectively.</text>
</comment>
<dbReference type="GO" id="GO:0045454">
    <property type="term" value="P:cell redox homeostasis"/>
    <property type="evidence" value="ECO:0007669"/>
    <property type="project" value="TreeGrafter"/>
</dbReference>
<evidence type="ECO:0000256" key="3">
    <source>
        <dbReference type="ARBA" id="ARBA00023002"/>
    </source>
</evidence>
<dbReference type="SUPFAM" id="SSF52833">
    <property type="entry name" value="Thioredoxin-like"/>
    <property type="match status" value="1"/>
</dbReference>
<dbReference type="EMBL" id="HG712715">
    <property type="protein sequence ID" value="CDJ51287.1"/>
    <property type="molecule type" value="Genomic_DNA"/>
</dbReference>
<dbReference type="InterPro" id="IPR050217">
    <property type="entry name" value="Peroxiredoxin"/>
</dbReference>
<organism evidence="9 10">
    <name type="scientific">Eimeria brunetti</name>
    <dbReference type="NCBI Taxonomy" id="51314"/>
    <lineage>
        <taxon>Eukaryota</taxon>
        <taxon>Sar</taxon>
        <taxon>Alveolata</taxon>
        <taxon>Apicomplexa</taxon>
        <taxon>Conoidasida</taxon>
        <taxon>Coccidia</taxon>
        <taxon>Eucoccidiorida</taxon>
        <taxon>Eimeriorina</taxon>
        <taxon>Eimeriidae</taxon>
        <taxon>Eimeria</taxon>
    </lineage>
</organism>
<dbReference type="GO" id="GO:0005829">
    <property type="term" value="C:cytosol"/>
    <property type="evidence" value="ECO:0007669"/>
    <property type="project" value="TreeGrafter"/>
</dbReference>
<reference evidence="9" key="2">
    <citation type="submission" date="2013-10" db="EMBL/GenBank/DDBJ databases">
        <authorList>
            <person name="Aslett M."/>
        </authorList>
    </citation>
    <scope>NUCLEOTIDE SEQUENCE [LARGE SCALE GENOMIC DNA]</scope>
    <source>
        <strain evidence="9">Houghton</strain>
    </source>
</reference>
<dbReference type="InterPro" id="IPR019479">
    <property type="entry name" value="Peroxiredoxin_C"/>
</dbReference>
<dbReference type="Gene3D" id="3.40.30.10">
    <property type="entry name" value="Glutaredoxin"/>
    <property type="match status" value="1"/>
</dbReference>
<dbReference type="CDD" id="cd03015">
    <property type="entry name" value="PRX_Typ2cys"/>
    <property type="match status" value="1"/>
</dbReference>
<dbReference type="Pfam" id="PF10417">
    <property type="entry name" value="1-cysPrx_C"/>
    <property type="match status" value="1"/>
</dbReference>
<keyword evidence="5 6" id="KW-0676">Redox-active center</keyword>
<comment type="subcellular location">
    <subcellularLocation>
        <location evidence="1">Cytoplasm</location>
    </subcellularLocation>
</comment>
<dbReference type="InterPro" id="IPR024706">
    <property type="entry name" value="Peroxiredoxin_AhpC-typ"/>
</dbReference>
<proteinExistence type="inferred from homology"/>
<sequence>MTTLVGQKAPNFTCEAVMPDGSFDTVSLGSFLGQKYVLLFFYPFDFTFVCPSEIVAFSKAVKDFEARDVQVLGCSIDSKFTHHAWRSQDLKNGGIGPVSIPLLADVKKEVASAYGVLLPDGMALRGLFLIDKQGVVQHALVNSLAIGRSVPEALRVVDALQHHEKYGDVCPANWQKGEKAMKPTAKGVAEYLGALH</sequence>
<dbReference type="InterPro" id="IPR036249">
    <property type="entry name" value="Thioredoxin-like_sf"/>
</dbReference>
<dbReference type="OrthoDB" id="185659at2759"/>
<feature type="domain" description="Thioredoxin" evidence="8">
    <location>
        <begin position="3"/>
        <end position="162"/>
    </location>
</feature>
<evidence type="ECO:0000256" key="4">
    <source>
        <dbReference type="ARBA" id="ARBA00023157"/>
    </source>
</evidence>
<dbReference type="InterPro" id="IPR000866">
    <property type="entry name" value="AhpC/TSA"/>
</dbReference>
<evidence type="ECO:0000256" key="2">
    <source>
        <dbReference type="ARBA" id="ARBA00022490"/>
    </source>
</evidence>
<evidence type="ECO:0000256" key="5">
    <source>
        <dbReference type="ARBA" id="ARBA00023284"/>
    </source>
</evidence>
<keyword evidence="6" id="KW-0575">Peroxidase</keyword>